<dbReference type="Gene3D" id="3.40.50.1110">
    <property type="entry name" value="SGNH hydrolase"/>
    <property type="match status" value="1"/>
</dbReference>
<evidence type="ECO:0000313" key="1">
    <source>
        <dbReference type="EMBL" id="OBX06248.1"/>
    </source>
</evidence>
<evidence type="ECO:0008006" key="3">
    <source>
        <dbReference type="Google" id="ProtNLM"/>
    </source>
</evidence>
<reference evidence="1 2" key="1">
    <citation type="submission" date="2014-11" db="EMBL/GenBank/DDBJ databases">
        <title>Pan-genome of Gallibacterium spp.</title>
        <authorList>
            <person name="Kudirkiene E."/>
            <person name="Bojesen A.M."/>
        </authorList>
    </citation>
    <scope>NUCLEOTIDE SEQUENCE [LARGE SCALE GENOMIC DNA]</scope>
    <source>
        <strain evidence="1 2">18469/18</strain>
    </source>
</reference>
<comment type="caution">
    <text evidence="1">The sequence shown here is derived from an EMBL/GenBank/DDBJ whole genome shotgun (WGS) entry which is preliminary data.</text>
</comment>
<organism evidence="1 2">
    <name type="scientific">Gallibacterium salpingitidis</name>
    <dbReference type="NCBI Taxonomy" id="505341"/>
    <lineage>
        <taxon>Bacteria</taxon>
        <taxon>Pseudomonadati</taxon>
        <taxon>Pseudomonadota</taxon>
        <taxon>Gammaproteobacteria</taxon>
        <taxon>Pasteurellales</taxon>
        <taxon>Pasteurellaceae</taxon>
        <taxon>Gallibacterium</taxon>
    </lineage>
</organism>
<accession>A0AB36DZ93</accession>
<gene>
    <name evidence="1" type="ORF">QV09_12325</name>
</gene>
<dbReference type="InterPro" id="IPR036514">
    <property type="entry name" value="SGNH_hydro_sf"/>
</dbReference>
<dbReference type="GO" id="GO:0016788">
    <property type="term" value="F:hydrolase activity, acting on ester bonds"/>
    <property type="evidence" value="ECO:0007669"/>
    <property type="project" value="UniProtKB-ARBA"/>
</dbReference>
<dbReference type="RefSeq" id="WP_066113113.1">
    <property type="nucleotide sequence ID" value="NZ_CP103875.1"/>
</dbReference>
<dbReference type="AlphaFoldDB" id="A0AB36DZ93"/>
<protein>
    <recommendedName>
        <fullName evidence="3">SGNH hydrolase-type esterase domain-containing protein</fullName>
    </recommendedName>
</protein>
<sequence length="257" mass="30692">MKKFIVAGDLNATFFTREMRVNDFVDSYQNKLFYSRTLFNVTACIRELDKKQSPPNNLNPLRLHDQIDKLIKEYNPMYIVLCLGQFDIEFDYYYRNIIEGKNNDFFLNELIEIYKAYILKLYQEYGVKTIIKGLNPSVLIHEQTSSYYVSQKITTYYGCGDKTKDYDLFMKVIHGVRSHESKFARRFQLIEEFNLSLQELAKEMKISYFNVWDKLINKETNMVELQFMPAKETHYIIDSFITRKVHYDALYEVISKC</sequence>
<evidence type="ECO:0000313" key="2">
    <source>
        <dbReference type="Proteomes" id="UP000092527"/>
    </source>
</evidence>
<dbReference type="Proteomes" id="UP000092527">
    <property type="component" value="Unassembled WGS sequence"/>
</dbReference>
<proteinExistence type="predicted"/>
<name>A0AB36DZ93_9PAST</name>
<dbReference type="EMBL" id="JTJU01000106">
    <property type="protein sequence ID" value="OBX06248.1"/>
    <property type="molecule type" value="Genomic_DNA"/>
</dbReference>